<dbReference type="RefSeq" id="WP_148987619.1">
    <property type="nucleotide sequence ID" value="NZ_VTEV01000003.1"/>
</dbReference>
<dbReference type="Pfam" id="PF06691">
    <property type="entry name" value="DUF1189"/>
    <property type="match status" value="1"/>
</dbReference>
<feature type="transmembrane region" description="Helical" evidence="1">
    <location>
        <begin position="228"/>
        <end position="248"/>
    </location>
</feature>
<sequence length="261" mass="29190">MNIFSQFVKSLYSPKAMASFRFQGIGKTILYVFFLVLISSIPMFITFGTSAVKLVNSTEEFLQNETPDFYIQDGEFFADVEDPFIVDEGGFTIILDPENELSLDEINSYSDVVAVQSKEIIFKGAGQTDFVPLSDFQGTEVAKEDLLQFMDSVGSAFPIIITVLIVVGYLFFAATKFVQISILGLFGLLLKNMLKRNKLQYRHTWVLAAYAVTLPTLIFTIIQASSLVLPFSSLISFAVSLFILYLIIKEVKVKKPTTPNN</sequence>
<keyword evidence="1" id="KW-0812">Transmembrane</keyword>
<organism evidence="2 3">
    <name type="scientific">Sutcliffiella horikoshii</name>
    <dbReference type="NCBI Taxonomy" id="79883"/>
    <lineage>
        <taxon>Bacteria</taxon>
        <taxon>Bacillati</taxon>
        <taxon>Bacillota</taxon>
        <taxon>Bacilli</taxon>
        <taxon>Bacillales</taxon>
        <taxon>Bacillaceae</taxon>
        <taxon>Sutcliffiella</taxon>
    </lineage>
</organism>
<protein>
    <submittedName>
        <fullName evidence="2">DUF1189 domain-containing protein</fullName>
    </submittedName>
</protein>
<proteinExistence type="predicted"/>
<dbReference type="OrthoDB" id="1903376at2"/>
<reference evidence="2 3" key="1">
    <citation type="submission" date="2019-08" db="EMBL/GenBank/DDBJ databases">
        <title>Bacillus genomes from the desert of Cuatro Cienegas, Coahuila.</title>
        <authorList>
            <person name="Olmedo-Alvarez G."/>
        </authorList>
    </citation>
    <scope>NUCLEOTIDE SEQUENCE [LARGE SCALE GENOMIC DNA]</scope>
    <source>
        <strain evidence="2 3">CH28_1T</strain>
    </source>
</reference>
<dbReference type="AlphaFoldDB" id="A0A5D4T013"/>
<dbReference type="Proteomes" id="UP000322524">
    <property type="component" value="Unassembled WGS sequence"/>
</dbReference>
<gene>
    <name evidence="2" type="ORF">FZC76_07365</name>
</gene>
<name>A0A5D4T013_9BACI</name>
<feature type="transmembrane region" description="Helical" evidence="1">
    <location>
        <begin position="156"/>
        <end position="189"/>
    </location>
</feature>
<dbReference type="STRING" id="79883.GCA_001636495_01965"/>
<accession>A0A5D4T013</accession>
<evidence type="ECO:0000313" key="2">
    <source>
        <dbReference type="EMBL" id="TYS68755.1"/>
    </source>
</evidence>
<dbReference type="InterPro" id="IPR009574">
    <property type="entry name" value="DUF1189"/>
</dbReference>
<feature type="transmembrane region" description="Helical" evidence="1">
    <location>
        <begin position="29"/>
        <end position="52"/>
    </location>
</feature>
<comment type="caution">
    <text evidence="2">The sequence shown here is derived from an EMBL/GenBank/DDBJ whole genome shotgun (WGS) entry which is preliminary data.</text>
</comment>
<keyword evidence="1" id="KW-1133">Transmembrane helix</keyword>
<dbReference type="EMBL" id="VTEV01000003">
    <property type="protein sequence ID" value="TYS68755.1"/>
    <property type="molecule type" value="Genomic_DNA"/>
</dbReference>
<evidence type="ECO:0000256" key="1">
    <source>
        <dbReference type="SAM" id="Phobius"/>
    </source>
</evidence>
<evidence type="ECO:0000313" key="3">
    <source>
        <dbReference type="Proteomes" id="UP000322524"/>
    </source>
</evidence>
<keyword evidence="1" id="KW-0472">Membrane</keyword>
<feature type="transmembrane region" description="Helical" evidence="1">
    <location>
        <begin position="201"/>
        <end position="222"/>
    </location>
</feature>